<dbReference type="Pfam" id="PF00027">
    <property type="entry name" value="cNMP_binding"/>
    <property type="match status" value="1"/>
</dbReference>
<dbReference type="EMBL" id="RCZH01000020">
    <property type="protein sequence ID" value="TPG33976.1"/>
    <property type="molecule type" value="Genomic_DNA"/>
</dbReference>
<dbReference type="AlphaFoldDB" id="A0A502EBV0"/>
<dbReference type="Proteomes" id="UP000319700">
    <property type="component" value="Unassembled WGS sequence"/>
</dbReference>
<protein>
    <recommendedName>
        <fullName evidence="1">Cyclic nucleotide-binding domain-containing protein</fullName>
    </recommendedName>
</protein>
<comment type="caution">
    <text evidence="2">The sequence shown here is derived from an EMBL/GenBank/DDBJ whole genome shotgun (WGS) entry which is preliminary data.</text>
</comment>
<proteinExistence type="predicted"/>
<reference evidence="2 3" key="1">
    <citation type="journal article" date="2019" name="Environ. Microbiol.">
        <title>Species interactions and distinct microbial communities in high Arctic permafrost affected cryosols are associated with the CH4 and CO2 gas fluxes.</title>
        <authorList>
            <person name="Altshuler I."/>
            <person name="Hamel J."/>
            <person name="Turney S."/>
            <person name="Magnuson E."/>
            <person name="Levesque R."/>
            <person name="Greer C."/>
            <person name="Whyte L.G."/>
        </authorList>
    </citation>
    <scope>NUCLEOTIDE SEQUENCE [LARGE SCALE GENOMIC DNA]</scope>
    <source>
        <strain evidence="2 3">42</strain>
    </source>
</reference>
<dbReference type="Gene3D" id="2.60.120.10">
    <property type="entry name" value="Jelly Rolls"/>
    <property type="match status" value="1"/>
</dbReference>
<keyword evidence="3" id="KW-1185">Reference proteome</keyword>
<dbReference type="InterPro" id="IPR014710">
    <property type="entry name" value="RmlC-like_jellyroll"/>
</dbReference>
<name>A0A502EBV0_9FLAO</name>
<feature type="domain" description="Cyclic nucleotide-binding" evidence="1">
    <location>
        <begin position="5"/>
        <end position="42"/>
    </location>
</feature>
<dbReference type="SUPFAM" id="SSF51206">
    <property type="entry name" value="cAMP-binding domain-like"/>
    <property type="match status" value="1"/>
</dbReference>
<evidence type="ECO:0000259" key="1">
    <source>
        <dbReference type="Pfam" id="PF00027"/>
    </source>
</evidence>
<evidence type="ECO:0000313" key="2">
    <source>
        <dbReference type="EMBL" id="TPG33976.1"/>
    </source>
</evidence>
<organism evidence="2 3">
    <name type="scientific">Flavobacterium pectinovorum</name>
    <dbReference type="NCBI Taxonomy" id="29533"/>
    <lineage>
        <taxon>Bacteria</taxon>
        <taxon>Pseudomonadati</taxon>
        <taxon>Bacteroidota</taxon>
        <taxon>Flavobacteriia</taxon>
        <taxon>Flavobacteriales</taxon>
        <taxon>Flavobacteriaceae</taxon>
        <taxon>Flavobacterium</taxon>
    </lineage>
</organism>
<dbReference type="InterPro" id="IPR018490">
    <property type="entry name" value="cNMP-bd_dom_sf"/>
</dbReference>
<dbReference type="InterPro" id="IPR000595">
    <property type="entry name" value="cNMP-bd_dom"/>
</dbReference>
<sequence length="47" mass="5641">MKTLKIKRNTIILSQEEVCSHFYFLKTGCMRTYYITKEGQEKTDLSY</sequence>
<accession>A0A502EBV0</accession>
<gene>
    <name evidence="2" type="ORF">EAH81_23440</name>
</gene>
<evidence type="ECO:0000313" key="3">
    <source>
        <dbReference type="Proteomes" id="UP000319700"/>
    </source>
</evidence>